<dbReference type="Pfam" id="PF03807">
    <property type="entry name" value="F420_oxidored"/>
    <property type="match status" value="1"/>
</dbReference>
<dbReference type="InterPro" id="IPR036291">
    <property type="entry name" value="NAD(P)-bd_dom_sf"/>
</dbReference>
<evidence type="ECO:0000313" key="3">
    <source>
        <dbReference type="EMBL" id="SMD26431.1"/>
    </source>
</evidence>
<accession>A0A1W2FX13</accession>
<gene>
    <name evidence="3" type="ORF">SAMN05661093_10014</name>
</gene>
<dbReference type="PANTHER" id="PTHR14239:SF10">
    <property type="entry name" value="REDUCTASE"/>
    <property type="match status" value="1"/>
</dbReference>
<name>A0A1W2FX13_KIBAR</name>
<protein>
    <recommendedName>
        <fullName evidence="2">Pyrroline-5-carboxylate reductase catalytic N-terminal domain-containing protein</fullName>
    </recommendedName>
</protein>
<evidence type="ECO:0000256" key="1">
    <source>
        <dbReference type="ARBA" id="ARBA00023002"/>
    </source>
</evidence>
<dbReference type="EMBL" id="FWXV01000014">
    <property type="protein sequence ID" value="SMD26431.1"/>
    <property type="molecule type" value="Genomic_DNA"/>
</dbReference>
<dbReference type="PANTHER" id="PTHR14239">
    <property type="entry name" value="DUDULIN-RELATED"/>
    <property type="match status" value="1"/>
</dbReference>
<dbReference type="GO" id="GO:0016491">
    <property type="term" value="F:oxidoreductase activity"/>
    <property type="evidence" value="ECO:0007669"/>
    <property type="project" value="UniProtKB-KW"/>
</dbReference>
<feature type="domain" description="Pyrroline-5-carboxylate reductase catalytic N-terminal" evidence="2">
    <location>
        <begin position="2"/>
        <end position="92"/>
    </location>
</feature>
<dbReference type="InterPro" id="IPR028939">
    <property type="entry name" value="P5C_Rdtase_cat_N"/>
</dbReference>
<dbReference type="SUPFAM" id="SSF51735">
    <property type="entry name" value="NAD(P)-binding Rossmann-fold domains"/>
    <property type="match status" value="1"/>
</dbReference>
<organism evidence="3 4">
    <name type="scientific">Kibdelosporangium aridum</name>
    <dbReference type="NCBI Taxonomy" id="2030"/>
    <lineage>
        <taxon>Bacteria</taxon>
        <taxon>Bacillati</taxon>
        <taxon>Actinomycetota</taxon>
        <taxon>Actinomycetes</taxon>
        <taxon>Pseudonocardiales</taxon>
        <taxon>Pseudonocardiaceae</taxon>
        <taxon>Kibdelosporangium</taxon>
    </lineage>
</organism>
<reference evidence="3 4" key="1">
    <citation type="submission" date="2017-04" db="EMBL/GenBank/DDBJ databases">
        <authorList>
            <person name="Afonso C.L."/>
            <person name="Miller P.J."/>
            <person name="Scott M.A."/>
            <person name="Spackman E."/>
            <person name="Goraichik I."/>
            <person name="Dimitrov K.M."/>
            <person name="Suarez D.L."/>
            <person name="Swayne D.E."/>
        </authorList>
    </citation>
    <scope>NUCLEOTIDE SEQUENCE [LARGE SCALE GENOMIC DNA]</scope>
    <source>
        <strain evidence="3 4">DSM 43828</strain>
    </source>
</reference>
<dbReference type="InterPro" id="IPR051267">
    <property type="entry name" value="STEAP_metalloreductase"/>
</dbReference>
<dbReference type="OrthoDB" id="5738121at2"/>
<keyword evidence="1" id="KW-0560">Oxidoreductase</keyword>
<evidence type="ECO:0000259" key="2">
    <source>
        <dbReference type="Pfam" id="PF03807"/>
    </source>
</evidence>
<dbReference type="RefSeq" id="WP_084434180.1">
    <property type="nucleotide sequence ID" value="NZ_FWXV01000014.1"/>
</dbReference>
<dbReference type="AlphaFoldDB" id="A0A1W2FX13"/>
<dbReference type="Proteomes" id="UP000192674">
    <property type="component" value="Unassembled WGS sequence"/>
</dbReference>
<keyword evidence="4" id="KW-1185">Reference proteome</keyword>
<dbReference type="Gene3D" id="3.40.50.720">
    <property type="entry name" value="NAD(P)-binding Rossmann-like Domain"/>
    <property type="match status" value="1"/>
</dbReference>
<evidence type="ECO:0000313" key="4">
    <source>
        <dbReference type="Proteomes" id="UP000192674"/>
    </source>
</evidence>
<proteinExistence type="predicted"/>
<sequence length="210" mass="21376">MRIAIIGTGNVGGSLATAAIATGHQVSVAAAHHEHAVKLAGDTGATAAETPAEAAVDADVVVLAVPAGAAVDVLDQLGDAVTGKVVIDATNPLNESYTELTTSGNSHVEALVAAAPQARVVKAFNTVFASRLTNTSEDGQPLDGFYAGDDESAKATVAELLASLGFRPVDVGGLRMARSLEELALLNITINAHNEWAWQSAWQLTGPTTA</sequence>